<dbReference type="AlphaFoldDB" id="A0A0A9D4L9"/>
<protein>
    <submittedName>
        <fullName evidence="1">Uncharacterized protein</fullName>
    </submittedName>
</protein>
<dbReference type="EMBL" id="GBRH01216292">
    <property type="protein sequence ID" value="JAD81603.1"/>
    <property type="molecule type" value="Transcribed_RNA"/>
</dbReference>
<reference evidence="1" key="2">
    <citation type="journal article" date="2015" name="Data Brief">
        <title>Shoot transcriptome of the giant reed, Arundo donax.</title>
        <authorList>
            <person name="Barrero R.A."/>
            <person name="Guerrero F.D."/>
            <person name="Moolhuijzen P."/>
            <person name="Goolsby J.A."/>
            <person name="Tidwell J."/>
            <person name="Bellgard S.E."/>
            <person name="Bellgard M.I."/>
        </authorList>
    </citation>
    <scope>NUCLEOTIDE SEQUENCE</scope>
    <source>
        <tissue evidence="1">Shoot tissue taken approximately 20 cm above the soil surface</tissue>
    </source>
</reference>
<accession>A0A0A9D4L9</accession>
<name>A0A0A9D4L9_ARUDO</name>
<proteinExistence type="predicted"/>
<evidence type="ECO:0000313" key="1">
    <source>
        <dbReference type="EMBL" id="JAD81603.1"/>
    </source>
</evidence>
<reference evidence="1" key="1">
    <citation type="submission" date="2014-09" db="EMBL/GenBank/DDBJ databases">
        <authorList>
            <person name="Magalhaes I.L.F."/>
            <person name="Oliveira U."/>
            <person name="Santos F.R."/>
            <person name="Vidigal T.H.D.A."/>
            <person name="Brescovit A.D."/>
            <person name="Santos A.J."/>
        </authorList>
    </citation>
    <scope>NUCLEOTIDE SEQUENCE</scope>
    <source>
        <tissue evidence="1">Shoot tissue taken approximately 20 cm above the soil surface</tissue>
    </source>
</reference>
<organism evidence="1">
    <name type="scientific">Arundo donax</name>
    <name type="common">Giant reed</name>
    <name type="synonym">Donax arundinaceus</name>
    <dbReference type="NCBI Taxonomy" id="35708"/>
    <lineage>
        <taxon>Eukaryota</taxon>
        <taxon>Viridiplantae</taxon>
        <taxon>Streptophyta</taxon>
        <taxon>Embryophyta</taxon>
        <taxon>Tracheophyta</taxon>
        <taxon>Spermatophyta</taxon>
        <taxon>Magnoliopsida</taxon>
        <taxon>Liliopsida</taxon>
        <taxon>Poales</taxon>
        <taxon>Poaceae</taxon>
        <taxon>PACMAD clade</taxon>
        <taxon>Arundinoideae</taxon>
        <taxon>Arundineae</taxon>
        <taxon>Arundo</taxon>
    </lineage>
</organism>
<sequence>MCFRPPKAILHIFKSKFLFHHMLFFSTQLIEQMHNMLSSSLQLCMTI</sequence>